<evidence type="ECO:0000256" key="1">
    <source>
        <dbReference type="SAM" id="Phobius"/>
    </source>
</evidence>
<protein>
    <recommendedName>
        <fullName evidence="2">Phosphatidic acid phosphatase type 2/haloperoxidase domain-containing protein</fullName>
    </recommendedName>
</protein>
<dbReference type="KEGG" id="hms:HMU03420"/>
<evidence type="ECO:0000259" key="2">
    <source>
        <dbReference type="SMART" id="SM00014"/>
    </source>
</evidence>
<proteinExistence type="predicted"/>
<feature type="transmembrane region" description="Helical" evidence="1">
    <location>
        <begin position="152"/>
        <end position="170"/>
    </location>
</feature>
<dbReference type="Pfam" id="PF01569">
    <property type="entry name" value="PAP2"/>
    <property type="match status" value="1"/>
</dbReference>
<evidence type="ECO:0000313" key="4">
    <source>
        <dbReference type="Proteomes" id="UP000001522"/>
    </source>
</evidence>
<feature type="domain" description="Phosphatidic acid phosphatase type 2/haloperoxidase" evidence="2">
    <location>
        <begin position="61"/>
        <end position="170"/>
    </location>
</feature>
<gene>
    <name evidence="3" type="ordered locus">HMU03420</name>
</gene>
<keyword evidence="1" id="KW-0812">Transmembrane</keyword>
<dbReference type="SUPFAM" id="SSF48317">
    <property type="entry name" value="Acid phosphatase/Vanadium-dependent haloperoxidase"/>
    <property type="match status" value="1"/>
</dbReference>
<dbReference type="HOGENOM" id="CLU_106650_0_0_7"/>
<keyword evidence="1" id="KW-0472">Membrane</keyword>
<organism evidence="3 4">
    <name type="scientific">Helicobacter mustelae (strain ATCC 43772 / CCUG 25715 / CIP 103759 / LMG 18044 / NCTC 12198 / R85-136P)</name>
    <name type="common">Campylobacter mustelae</name>
    <dbReference type="NCBI Taxonomy" id="679897"/>
    <lineage>
        <taxon>Bacteria</taxon>
        <taxon>Pseudomonadati</taxon>
        <taxon>Campylobacterota</taxon>
        <taxon>Epsilonproteobacteria</taxon>
        <taxon>Campylobacterales</taxon>
        <taxon>Helicobacteraceae</taxon>
        <taxon>Helicobacter</taxon>
    </lineage>
</organism>
<dbReference type="CDD" id="cd03394">
    <property type="entry name" value="PAP2_like_5"/>
    <property type="match status" value="1"/>
</dbReference>
<name>D3UGI3_HELM1</name>
<evidence type="ECO:0000313" key="3">
    <source>
        <dbReference type="EMBL" id="CBG39604.1"/>
    </source>
</evidence>
<dbReference type="InterPro" id="IPR000326">
    <property type="entry name" value="PAP2/HPO"/>
</dbReference>
<dbReference type="SMART" id="SM00014">
    <property type="entry name" value="acidPPc"/>
    <property type="match status" value="1"/>
</dbReference>
<dbReference type="eggNOG" id="COG0671">
    <property type="taxonomic scope" value="Bacteria"/>
</dbReference>
<dbReference type="EMBL" id="FN555004">
    <property type="protein sequence ID" value="CBG39604.1"/>
    <property type="molecule type" value="Genomic_DNA"/>
</dbReference>
<dbReference type="Gene3D" id="1.20.144.10">
    <property type="entry name" value="Phosphatidic acid phosphatase type 2/haloperoxidase"/>
    <property type="match status" value="1"/>
</dbReference>
<keyword evidence="1" id="KW-1133">Transmembrane helix</keyword>
<sequence>MKIKEMASKMKKLFLAFLLTFQISHAMEEQRDAFQQIGDVLRLMPIFVGVVSLGMRDYRGFGELALGALATQGVIQIMKFSFQRAHDKGYDVEFAKRPCCDSYKGMPSGHSGGAFSAAAFVYYRYGWKPAIPVTILAFVTAASRVYARKHTIWQVMVGGAIAWGLGYLFTSKYKPKSNLTILPSVGMDRWGGMEYAAHIHYRF</sequence>
<dbReference type="STRING" id="679897.HMU03420"/>
<keyword evidence="4" id="KW-1185">Reference proteome</keyword>
<accession>D3UGI3</accession>
<dbReference type="AlphaFoldDB" id="D3UGI3"/>
<reference evidence="3 4" key="1">
    <citation type="journal article" date="2010" name="BMC Genomics">
        <title>Comparative genomics and proteomics of Helicobacter mustelae, an ulcerogenic and carcinogenic gastric pathogen.</title>
        <authorList>
            <person name="O'Toole P.W."/>
            <person name="Snelling W.J."/>
            <person name="Canchaya C."/>
            <person name="Forde B.M."/>
            <person name="Hardie K.R."/>
            <person name="Josenhans C."/>
            <person name="Graham R.L.J."/>
            <person name="McMullan G."/>
            <person name="Parkhill J."/>
            <person name="Belda E."/>
            <person name="Bentley S.D."/>
        </authorList>
    </citation>
    <scope>NUCLEOTIDE SEQUENCE [LARGE SCALE GENOMIC DNA]</scope>
    <source>
        <strain evidence="4">ATCC 43772 / LMG 18044 / NCTC 12198 / 12198</strain>
    </source>
</reference>
<dbReference type="Proteomes" id="UP000001522">
    <property type="component" value="Chromosome"/>
</dbReference>
<dbReference type="InterPro" id="IPR036938">
    <property type="entry name" value="PAP2/HPO_sf"/>
</dbReference>
<feature type="transmembrane region" description="Helical" evidence="1">
    <location>
        <begin position="130"/>
        <end position="146"/>
    </location>
</feature>